<sequence length="287" mass="32567">RGYVARKLIRRAVRFGTQLSLSPGFTKDLAKVSVQIMKTAYPHFETQKETIFIELSAEEEKFRKTLDRGIREFEKITKDNVLSSKEAFLLYESYGFPVEITKELAEEKGVRIDLSDFDKEKKRHQSVSRKGLDKKFRGGLADTSEETVKLHTATHLLHQALRNQLGDHVQQKGSNITGERLRFDFSHPEKVTDEQIKAVEDKINEQVKKALPVTKETTTYEQAINQGALAFFGQRYPEKVDVYSIGNYSKEICGGPHVTNTKEIGSVTIIKESSAGAGIRRIYAIIK</sequence>
<dbReference type="Gene3D" id="3.30.54.20">
    <property type="match status" value="1"/>
</dbReference>
<evidence type="ECO:0000256" key="3">
    <source>
        <dbReference type="ARBA" id="ARBA00022555"/>
    </source>
</evidence>
<name>X1AWU2_9ZZZZ</name>
<dbReference type="InterPro" id="IPR018165">
    <property type="entry name" value="Ala-tRNA-synth_IIc_core"/>
</dbReference>
<keyword evidence="5" id="KW-0547">Nucleotide-binding</keyword>
<proteinExistence type="inferred from homology"/>
<keyword evidence="6" id="KW-0067">ATP-binding</keyword>
<keyword evidence="3" id="KW-0820">tRNA-binding</keyword>
<evidence type="ECO:0000256" key="5">
    <source>
        <dbReference type="ARBA" id="ARBA00022741"/>
    </source>
</evidence>
<dbReference type="Pfam" id="PF01411">
    <property type="entry name" value="tRNA-synt_2c"/>
    <property type="match status" value="1"/>
</dbReference>
<dbReference type="PROSITE" id="PS50860">
    <property type="entry name" value="AA_TRNA_LIGASE_II_ALA"/>
    <property type="match status" value="1"/>
</dbReference>
<evidence type="ECO:0000256" key="6">
    <source>
        <dbReference type="ARBA" id="ARBA00022840"/>
    </source>
</evidence>
<dbReference type="GO" id="GO:0002161">
    <property type="term" value="F:aminoacyl-tRNA deacylase activity"/>
    <property type="evidence" value="ECO:0007669"/>
    <property type="project" value="TreeGrafter"/>
</dbReference>
<dbReference type="Gene3D" id="3.30.980.10">
    <property type="entry name" value="Threonyl-trna Synthetase, Chain A, domain 2"/>
    <property type="match status" value="1"/>
</dbReference>
<comment type="caution">
    <text evidence="11">The sequence shown here is derived from an EMBL/GenBank/DDBJ whole genome shotgun (WGS) entry which is preliminary data.</text>
</comment>
<keyword evidence="8" id="KW-0648">Protein biosynthesis</keyword>
<feature type="domain" description="Alanyl-transfer RNA synthetases family profile" evidence="10">
    <location>
        <begin position="1"/>
        <end position="287"/>
    </location>
</feature>
<dbReference type="SUPFAM" id="SSF101353">
    <property type="entry name" value="Putative anticodon-binding domain of alanyl-tRNA synthetase (AlaRS)"/>
    <property type="match status" value="1"/>
</dbReference>
<evidence type="ECO:0000256" key="1">
    <source>
        <dbReference type="ARBA" id="ARBA00008226"/>
    </source>
</evidence>
<evidence type="ECO:0000256" key="7">
    <source>
        <dbReference type="ARBA" id="ARBA00022884"/>
    </source>
</evidence>
<feature type="non-terminal residue" evidence="11">
    <location>
        <position position="1"/>
    </location>
</feature>
<dbReference type="InterPro" id="IPR012947">
    <property type="entry name" value="tRNA_SAD"/>
</dbReference>
<dbReference type="GO" id="GO:0005524">
    <property type="term" value="F:ATP binding"/>
    <property type="evidence" value="ECO:0007669"/>
    <property type="project" value="UniProtKB-KW"/>
</dbReference>
<dbReference type="GO" id="GO:0000049">
    <property type="term" value="F:tRNA binding"/>
    <property type="evidence" value="ECO:0007669"/>
    <property type="project" value="UniProtKB-KW"/>
</dbReference>
<dbReference type="PROSITE" id="PS50096">
    <property type="entry name" value="IQ"/>
    <property type="match status" value="1"/>
</dbReference>
<dbReference type="EC" id="6.1.1.7" evidence="2"/>
<evidence type="ECO:0000313" key="11">
    <source>
        <dbReference type="EMBL" id="GAG87564.1"/>
    </source>
</evidence>
<protein>
    <recommendedName>
        <fullName evidence="2">alanine--tRNA ligase</fullName>
        <ecNumber evidence="2">6.1.1.7</ecNumber>
    </recommendedName>
</protein>
<accession>X1AWU2</accession>
<comment type="similarity">
    <text evidence="1">Belongs to the class-II aminoacyl-tRNA synthetase family.</text>
</comment>
<evidence type="ECO:0000256" key="9">
    <source>
        <dbReference type="ARBA" id="ARBA00023146"/>
    </source>
</evidence>
<gene>
    <name evidence="11" type="ORF">S01H4_34455</name>
</gene>
<evidence type="ECO:0000256" key="4">
    <source>
        <dbReference type="ARBA" id="ARBA00022598"/>
    </source>
</evidence>
<dbReference type="InterPro" id="IPR050058">
    <property type="entry name" value="Ala-tRNA_ligase"/>
</dbReference>
<dbReference type="SUPFAM" id="SSF55186">
    <property type="entry name" value="ThrRS/AlaRS common domain"/>
    <property type="match status" value="1"/>
</dbReference>
<organism evidence="11">
    <name type="scientific">marine sediment metagenome</name>
    <dbReference type="NCBI Taxonomy" id="412755"/>
    <lineage>
        <taxon>unclassified sequences</taxon>
        <taxon>metagenomes</taxon>
        <taxon>ecological metagenomes</taxon>
    </lineage>
</organism>
<dbReference type="AlphaFoldDB" id="X1AWU2"/>
<dbReference type="InterPro" id="IPR018164">
    <property type="entry name" value="Ala-tRNA-synth_IIc_N"/>
</dbReference>
<dbReference type="FunFam" id="3.30.980.10:FF:000004">
    <property type="entry name" value="Alanine--tRNA ligase, cytoplasmic"/>
    <property type="match status" value="1"/>
</dbReference>
<reference evidence="11" key="1">
    <citation type="journal article" date="2014" name="Front. Microbiol.">
        <title>High frequency of phylogenetically diverse reductive dehalogenase-homologous genes in deep subseafloor sedimentary metagenomes.</title>
        <authorList>
            <person name="Kawai M."/>
            <person name="Futagami T."/>
            <person name="Toyoda A."/>
            <person name="Takaki Y."/>
            <person name="Nishi S."/>
            <person name="Hori S."/>
            <person name="Arai W."/>
            <person name="Tsubouchi T."/>
            <person name="Morono Y."/>
            <person name="Uchiyama I."/>
            <person name="Ito T."/>
            <person name="Fujiyama A."/>
            <person name="Inagaki F."/>
            <person name="Takami H."/>
        </authorList>
    </citation>
    <scope>NUCLEOTIDE SEQUENCE</scope>
    <source>
        <strain evidence="11">Expedition CK06-06</strain>
    </source>
</reference>
<keyword evidence="7" id="KW-0694">RNA-binding</keyword>
<dbReference type="InterPro" id="IPR018163">
    <property type="entry name" value="Thr/Ala-tRNA-synth_IIc_edit"/>
</dbReference>
<dbReference type="PANTHER" id="PTHR11777:SF9">
    <property type="entry name" value="ALANINE--TRNA LIGASE, CYTOPLASMIC"/>
    <property type="match status" value="1"/>
</dbReference>
<dbReference type="EMBL" id="BART01018232">
    <property type="protein sequence ID" value="GAG87564.1"/>
    <property type="molecule type" value="Genomic_DNA"/>
</dbReference>
<keyword evidence="4" id="KW-0436">Ligase</keyword>
<dbReference type="Pfam" id="PF07973">
    <property type="entry name" value="tRNA_SAD"/>
    <property type="match status" value="1"/>
</dbReference>
<dbReference type="GO" id="GO:0005829">
    <property type="term" value="C:cytosol"/>
    <property type="evidence" value="ECO:0007669"/>
    <property type="project" value="TreeGrafter"/>
</dbReference>
<evidence type="ECO:0000256" key="8">
    <source>
        <dbReference type="ARBA" id="ARBA00022917"/>
    </source>
</evidence>
<dbReference type="PANTHER" id="PTHR11777">
    <property type="entry name" value="ALANYL-TRNA SYNTHETASE"/>
    <property type="match status" value="1"/>
</dbReference>
<dbReference type="GO" id="GO:0004813">
    <property type="term" value="F:alanine-tRNA ligase activity"/>
    <property type="evidence" value="ECO:0007669"/>
    <property type="project" value="UniProtKB-EC"/>
</dbReference>
<evidence type="ECO:0000256" key="2">
    <source>
        <dbReference type="ARBA" id="ARBA00013168"/>
    </source>
</evidence>
<dbReference type="GO" id="GO:0006419">
    <property type="term" value="P:alanyl-tRNA aminoacylation"/>
    <property type="evidence" value="ECO:0007669"/>
    <property type="project" value="InterPro"/>
</dbReference>
<keyword evidence="9" id="KW-0030">Aminoacyl-tRNA synthetase</keyword>
<evidence type="ECO:0000259" key="10">
    <source>
        <dbReference type="PROSITE" id="PS50860"/>
    </source>
</evidence>
<dbReference type="SMART" id="SM00863">
    <property type="entry name" value="tRNA_SAD"/>
    <property type="match status" value="1"/>
</dbReference>
<dbReference type="InterPro" id="IPR018162">
    <property type="entry name" value="Ala-tRNA-ligase_IIc_anticod-bd"/>
</dbReference>